<protein>
    <recommendedName>
        <fullName evidence="3">Septum formation inhibitor Maf</fullName>
    </recommendedName>
</protein>
<sequence>MFIQRNFLFIVMALAVLLAVAMKATVYQREPTTPPTPSPATTEAFRAYWFGGKAELNNYRLEQAQYGAMYPGKAVLVFVTEDFRVDKQVKLESEASRNTAIPVLKTNYVRQFVTGVYDYSLFTSVFTPIDNANGSPSRFPNTLKVSTSGQEWCGQSYVQMNYKDNAYRVSGRSYFEQEATEDYNVEKALLEDELWNRIRLNPKKLPIGDVHVIPGTQAARLRHKKLEPLLATTTLDSAQGVTWTQTRKPGVTTGPCKAYVVDYKDDGRKLTIFFESDFPHRIVGWEDTYKTKDKVLTSRAVLQKTIQSDYWNHNTPADSTLRYELGL</sequence>
<organism evidence="1 2">
    <name type="scientific">Fibrella rubiginis</name>
    <dbReference type="NCBI Taxonomy" id="2817060"/>
    <lineage>
        <taxon>Bacteria</taxon>
        <taxon>Pseudomonadati</taxon>
        <taxon>Bacteroidota</taxon>
        <taxon>Cytophagia</taxon>
        <taxon>Cytophagales</taxon>
        <taxon>Spirosomataceae</taxon>
        <taxon>Fibrella</taxon>
    </lineage>
</organism>
<proteinExistence type="predicted"/>
<gene>
    <name evidence="1" type="ORF">J2I47_16630</name>
</gene>
<dbReference type="AlphaFoldDB" id="A0A939GIP7"/>
<evidence type="ECO:0000313" key="2">
    <source>
        <dbReference type="Proteomes" id="UP000664034"/>
    </source>
</evidence>
<dbReference type="Proteomes" id="UP000664034">
    <property type="component" value="Unassembled WGS sequence"/>
</dbReference>
<keyword evidence="2" id="KW-1185">Reference proteome</keyword>
<evidence type="ECO:0008006" key="3">
    <source>
        <dbReference type="Google" id="ProtNLM"/>
    </source>
</evidence>
<dbReference type="EMBL" id="JAFMYV010000008">
    <property type="protein sequence ID" value="MBO0938180.1"/>
    <property type="molecule type" value="Genomic_DNA"/>
</dbReference>
<comment type="caution">
    <text evidence="1">The sequence shown here is derived from an EMBL/GenBank/DDBJ whole genome shotgun (WGS) entry which is preliminary data.</text>
</comment>
<reference evidence="1" key="1">
    <citation type="submission" date="2021-03" db="EMBL/GenBank/DDBJ databases">
        <title>Fibrella sp. HMF5335 genome sequencing and assembly.</title>
        <authorList>
            <person name="Kang H."/>
            <person name="Kim H."/>
            <person name="Bae S."/>
            <person name="Joh K."/>
        </authorList>
    </citation>
    <scope>NUCLEOTIDE SEQUENCE</scope>
    <source>
        <strain evidence="1">HMF5335</strain>
    </source>
</reference>
<dbReference type="RefSeq" id="WP_207365712.1">
    <property type="nucleotide sequence ID" value="NZ_JAFMYV010000008.1"/>
</dbReference>
<evidence type="ECO:0000313" key="1">
    <source>
        <dbReference type="EMBL" id="MBO0938180.1"/>
    </source>
</evidence>
<accession>A0A939GIP7</accession>
<name>A0A939GIP7_9BACT</name>